<dbReference type="Pfam" id="PF15892">
    <property type="entry name" value="BNR_4"/>
    <property type="match status" value="1"/>
</dbReference>
<sequence length="476" mass="54871">MKRFLNFAVFALMFCWHAGAQEPRSLTGTEAEGYRGIWFTIGQARSGFGPKYSGGLGTYTMKHIPVAVYAAEADKTFFVYGGTPAADRKYLLCTVGCYDHKTGMLRRPVVVCDKGVNNVHDPHDDPTIQIDKEGYVWIFVAGRGNTRPGIRYRSRKPYDISAFDYVNESIMAYPQVHYHPDEGFFLFFTRYDGKRRLFYQSSPDGVEWTDYRSLASIMEPGETKSGHYQFSTLCGKKLMCCFNRHIDGNCDTRTNIYYIQSEDWGRTWTTADGRRVTLPVTRRNDISLIRDFQSERRNCYIKDINFGSDGNPVILYLTSDNYLTGPAGGVRSWQTAHWDGRQWHFRDLTTSTHCYDSGSIWIDDDDVWTVIAPTDAGPQYWGTGGEMVMWRSRDKGQSWQRVRALTHDSPRNHSYARRPVHAHPDFYAFWADGDPDNMSISRLYFCNERGDLFRMPYTMQSEWQKPEPIPGGRPRD</sequence>
<dbReference type="Proteomes" id="UP001460202">
    <property type="component" value="Unassembled WGS sequence"/>
</dbReference>
<feature type="chain" id="PRO_5046396138" evidence="1">
    <location>
        <begin position="21"/>
        <end position="476"/>
    </location>
</feature>
<reference evidence="2 3" key="1">
    <citation type="submission" date="2024-03" db="EMBL/GenBank/DDBJ databases">
        <title>Human intestinal bacterial collection.</title>
        <authorList>
            <person name="Pauvert C."/>
            <person name="Hitch T.C.A."/>
            <person name="Clavel T."/>
        </authorList>
    </citation>
    <scope>NUCLEOTIDE SEQUENCE [LARGE SCALE GENOMIC DNA]</scope>
    <source>
        <strain evidence="2 3">CLA-KB-H122</strain>
    </source>
</reference>
<dbReference type="EMBL" id="JBBMFL010000014">
    <property type="protein sequence ID" value="MEQ2545574.1"/>
    <property type="molecule type" value="Genomic_DNA"/>
</dbReference>
<gene>
    <name evidence="2" type="ORF">WMO46_11535</name>
</gene>
<keyword evidence="1" id="KW-0732">Signal</keyword>
<dbReference type="RefSeq" id="WP_278964281.1">
    <property type="nucleotide sequence ID" value="NZ_JBBMFL010000014.1"/>
</dbReference>
<evidence type="ECO:0000313" key="2">
    <source>
        <dbReference type="EMBL" id="MEQ2545574.1"/>
    </source>
</evidence>
<evidence type="ECO:0000313" key="3">
    <source>
        <dbReference type="Proteomes" id="UP001460202"/>
    </source>
</evidence>
<dbReference type="SUPFAM" id="SSF50939">
    <property type="entry name" value="Sialidases"/>
    <property type="match status" value="1"/>
</dbReference>
<evidence type="ECO:0000256" key="1">
    <source>
        <dbReference type="SAM" id="SignalP"/>
    </source>
</evidence>
<accession>A0ABV1GZE8</accession>
<feature type="signal peptide" evidence="1">
    <location>
        <begin position="1"/>
        <end position="20"/>
    </location>
</feature>
<dbReference type="InterPro" id="IPR036278">
    <property type="entry name" value="Sialidase_sf"/>
</dbReference>
<name>A0ABV1GZE8_9BACT</name>
<keyword evidence="3" id="KW-1185">Reference proteome</keyword>
<organism evidence="2 3">
    <name type="scientific">Alistipes intestinihominis</name>
    <dbReference type="NCBI Taxonomy" id="3133172"/>
    <lineage>
        <taxon>Bacteria</taxon>
        <taxon>Pseudomonadati</taxon>
        <taxon>Bacteroidota</taxon>
        <taxon>Bacteroidia</taxon>
        <taxon>Bacteroidales</taxon>
        <taxon>Rikenellaceae</taxon>
        <taxon>Alistipes</taxon>
    </lineage>
</organism>
<proteinExistence type="predicted"/>
<comment type="caution">
    <text evidence="2">The sequence shown here is derived from an EMBL/GenBank/DDBJ whole genome shotgun (WGS) entry which is preliminary data.</text>
</comment>
<protein>
    <submittedName>
        <fullName evidence="2">BNR-4 repeat-containing protein</fullName>
    </submittedName>
</protein>